<accession>A0A0H2VDN0</accession>
<dbReference type="EMBL" id="AE014075">
    <property type="protein sequence ID" value="AAN83764.1"/>
    <property type="molecule type" value="Genomic_DNA"/>
</dbReference>
<name>A0A0H2VDN0_ECOL6</name>
<evidence type="ECO:0000313" key="2">
    <source>
        <dbReference type="Proteomes" id="UP000001410"/>
    </source>
</evidence>
<dbReference type="AlphaFoldDB" id="A0A0H2VDN0"/>
<reference evidence="1 2" key="1">
    <citation type="journal article" date="2002" name="Proc. Natl. Acad. Sci. U.S.A.">
        <title>Extensive mosaic structure revealed by the complete genome sequence of uropathogenic Escherichia coli.</title>
        <authorList>
            <person name="Welch R.A."/>
            <person name="Burland V."/>
            <person name="Plunkett G.III."/>
            <person name="Redford P."/>
            <person name="Roesch P."/>
            <person name="Rasko D."/>
            <person name="Buckles E.L."/>
            <person name="Liou S.R."/>
            <person name="Boutin A."/>
            <person name="Hackett J."/>
            <person name="Stroud D."/>
            <person name="Mayhew G.F."/>
            <person name="Rose D.J."/>
            <person name="Zhou S."/>
            <person name="Schwartz D.C."/>
            <person name="Perna N.T."/>
            <person name="Mobley H.L."/>
            <person name="Donnenberg M.S."/>
            <person name="Blattner F.R."/>
        </authorList>
    </citation>
    <scope>NUCLEOTIDE SEQUENCE [LARGE SCALE GENOMIC DNA]</scope>
    <source>
        <strain evidence="2">CFT073 / ATCC 700928 / UPEC</strain>
    </source>
</reference>
<gene>
    <name evidence="1" type="ordered locus">c5343</name>
</gene>
<dbReference type="KEGG" id="ecc:c5343"/>
<proteinExistence type="predicted"/>
<dbReference type="HOGENOM" id="CLU_1701475_0_0_6"/>
<keyword evidence="2" id="KW-1185">Reference proteome</keyword>
<protein>
    <submittedName>
        <fullName evidence="1">Uncharacterized protein</fullName>
    </submittedName>
</protein>
<dbReference type="Proteomes" id="UP000001410">
    <property type="component" value="Chromosome"/>
</dbReference>
<evidence type="ECO:0000313" key="1">
    <source>
        <dbReference type="EMBL" id="AAN83764.1"/>
    </source>
</evidence>
<sequence length="154" mass="17865">MFGEEGFVGSINGCEVVQIFHKHGGFNDIAHFQASGFDDRFYVIQRLTRLCSDICRDFARFRVYRDLTGSDNHIAQINALHVRTDSCRCIFRRDSFAHDFSFITAVKSLAHYREPDFYYQPQLIGQHHIMRKLFFTVFAFERDIIGAFSHGKAG</sequence>
<organism evidence="1 2">
    <name type="scientific">Escherichia coli O6:H1 (strain CFT073 / ATCC 700928 / UPEC)</name>
    <dbReference type="NCBI Taxonomy" id="199310"/>
    <lineage>
        <taxon>Bacteria</taxon>
        <taxon>Pseudomonadati</taxon>
        <taxon>Pseudomonadota</taxon>
        <taxon>Gammaproteobacteria</taxon>
        <taxon>Enterobacterales</taxon>
        <taxon>Enterobacteriaceae</taxon>
        <taxon>Escherichia</taxon>
    </lineage>
</organism>